<dbReference type="InterPro" id="IPR018376">
    <property type="entry name" value="Enoyl-CoA_hyd/isom_CS"/>
</dbReference>
<dbReference type="EMBL" id="JAGKQH010000014">
    <property type="protein sequence ID" value="KAG6582020.1"/>
    <property type="molecule type" value="Genomic_DNA"/>
</dbReference>
<dbReference type="Proteomes" id="UP000685013">
    <property type="component" value="Chromosome 14"/>
</dbReference>
<dbReference type="CDD" id="cd06558">
    <property type="entry name" value="crotonase-like"/>
    <property type="match status" value="1"/>
</dbReference>
<comment type="caution">
    <text evidence="10">The sequence shown here is derived from an EMBL/GenBank/DDBJ whole genome shotgun (WGS) entry which is preliminary data.</text>
</comment>
<proteinExistence type="inferred from homology"/>
<dbReference type="GO" id="GO:0051750">
    <property type="term" value="F:delta(3,5)-delta(2,4)-dienoyl-CoA isomerase activity"/>
    <property type="evidence" value="ECO:0007669"/>
    <property type="project" value="TreeGrafter"/>
</dbReference>
<keyword evidence="5" id="KW-0007">Acetylation</keyword>
<dbReference type="InterPro" id="IPR045002">
    <property type="entry name" value="Ech1-like"/>
</dbReference>
<sequence length="286" mass="31106">MEDYKSIKIERQNPNSGVFHLRLHRPSHYNALTTELFAELRRALSSLDQNPDVRVIILSGSGKHFCAGIDLKSTASNFEDLLSSERGRAGERLRREVKAMQDSITAIEECRKPVIACIHGGCIGGGVDIATACDLRYCTAEAVFSVKEINLAITADLGTLQRLPGIVGFGKAVELALTGREFSGFEAKELGLVSTTFASKMELDNGVIKIAEEIASKSPLAVVGTKAVLLKSRDLTVEQGLDYVATWNSGTLLSADLKEAISARAHKLIAYELKLVEDFYDITGFI</sequence>
<dbReference type="PANTHER" id="PTHR43149:SF1">
    <property type="entry name" value="DELTA(3,5)-DELTA(2,4)-DIENOYL-COA ISOMERASE, MITOCHONDRIAL"/>
    <property type="match status" value="1"/>
</dbReference>
<dbReference type="NCBIfam" id="NF004794">
    <property type="entry name" value="PRK06142.1"/>
    <property type="match status" value="1"/>
</dbReference>
<dbReference type="GO" id="GO:0006631">
    <property type="term" value="P:fatty acid metabolic process"/>
    <property type="evidence" value="ECO:0007669"/>
    <property type="project" value="UniProtKB-KW"/>
</dbReference>
<keyword evidence="6" id="KW-0443">Lipid metabolism</keyword>
<evidence type="ECO:0000256" key="7">
    <source>
        <dbReference type="ARBA" id="ARBA00023140"/>
    </source>
</evidence>
<evidence type="ECO:0000256" key="8">
    <source>
        <dbReference type="ARBA" id="ARBA00023235"/>
    </source>
</evidence>
<keyword evidence="4" id="KW-0276">Fatty acid metabolism</keyword>
<evidence type="ECO:0000256" key="9">
    <source>
        <dbReference type="RuleBase" id="RU003707"/>
    </source>
</evidence>
<evidence type="ECO:0000256" key="5">
    <source>
        <dbReference type="ARBA" id="ARBA00022990"/>
    </source>
</evidence>
<dbReference type="GO" id="GO:0005777">
    <property type="term" value="C:peroxisome"/>
    <property type="evidence" value="ECO:0007669"/>
    <property type="project" value="UniProtKB-SubCell"/>
</dbReference>
<comment type="pathway">
    <text evidence="2">Lipid metabolism; fatty acid beta-oxidation.</text>
</comment>
<evidence type="ECO:0000256" key="3">
    <source>
        <dbReference type="ARBA" id="ARBA00005254"/>
    </source>
</evidence>
<evidence type="ECO:0000313" key="10">
    <source>
        <dbReference type="EMBL" id="KAG6582020.1"/>
    </source>
</evidence>
<keyword evidence="11" id="KW-1185">Reference proteome</keyword>
<dbReference type="InterPro" id="IPR001753">
    <property type="entry name" value="Enoyl-CoA_hydra/iso"/>
</dbReference>
<evidence type="ECO:0000313" key="11">
    <source>
        <dbReference type="Proteomes" id="UP000685013"/>
    </source>
</evidence>
<protein>
    <submittedName>
        <fullName evidence="10">Delta(3,5)-Delta(2,4)-dienoyl-CoA isomerase, peroxisomal</fullName>
    </submittedName>
</protein>
<evidence type="ECO:0000256" key="2">
    <source>
        <dbReference type="ARBA" id="ARBA00005005"/>
    </source>
</evidence>
<dbReference type="FunFam" id="3.90.226.10:FF:000024">
    <property type="entry name" value="Delta3,5-delta2,4-dienoyl-CoA isomerase"/>
    <property type="match status" value="1"/>
</dbReference>
<comment type="subcellular location">
    <subcellularLocation>
        <location evidence="1">Peroxisome</location>
    </subcellularLocation>
</comment>
<accession>A0AAV6MKK2</accession>
<dbReference type="AlphaFoldDB" id="A0AAV6MKK2"/>
<evidence type="ECO:0000256" key="6">
    <source>
        <dbReference type="ARBA" id="ARBA00023098"/>
    </source>
</evidence>
<keyword evidence="7" id="KW-0576">Peroxisome</keyword>
<dbReference type="PROSITE" id="PS00166">
    <property type="entry name" value="ENOYL_COA_HYDRATASE"/>
    <property type="match status" value="1"/>
</dbReference>
<keyword evidence="8 10" id="KW-0413">Isomerase</keyword>
<reference evidence="10 11" key="1">
    <citation type="journal article" date="2021" name="Hortic Res">
        <title>The domestication of Cucurbita argyrosperma as revealed by the genome of its wild relative.</title>
        <authorList>
            <person name="Barrera-Redondo J."/>
            <person name="Sanchez-de la Vega G."/>
            <person name="Aguirre-Liguori J.A."/>
            <person name="Castellanos-Morales G."/>
            <person name="Gutierrez-Guerrero Y.T."/>
            <person name="Aguirre-Dugua X."/>
            <person name="Aguirre-Planter E."/>
            <person name="Tenaillon M.I."/>
            <person name="Lira-Saade R."/>
            <person name="Eguiarte L.E."/>
        </authorList>
    </citation>
    <scope>NUCLEOTIDE SEQUENCE [LARGE SCALE GENOMIC DNA]</scope>
    <source>
        <strain evidence="10">JBR-2021</strain>
    </source>
</reference>
<comment type="similarity">
    <text evidence="3 9">Belongs to the enoyl-CoA hydratase/isomerase family.</text>
</comment>
<feature type="non-terminal residue" evidence="10">
    <location>
        <position position="1"/>
    </location>
</feature>
<evidence type="ECO:0000256" key="1">
    <source>
        <dbReference type="ARBA" id="ARBA00004275"/>
    </source>
</evidence>
<dbReference type="Pfam" id="PF00378">
    <property type="entry name" value="ECH_1"/>
    <property type="match status" value="1"/>
</dbReference>
<gene>
    <name evidence="10" type="primary">DCI1</name>
    <name evidence="10" type="ORF">SDJN03_22022</name>
</gene>
<organism evidence="10 11">
    <name type="scientific">Cucurbita argyrosperma subsp. sororia</name>
    <dbReference type="NCBI Taxonomy" id="37648"/>
    <lineage>
        <taxon>Eukaryota</taxon>
        <taxon>Viridiplantae</taxon>
        <taxon>Streptophyta</taxon>
        <taxon>Embryophyta</taxon>
        <taxon>Tracheophyta</taxon>
        <taxon>Spermatophyta</taxon>
        <taxon>Magnoliopsida</taxon>
        <taxon>eudicotyledons</taxon>
        <taxon>Gunneridae</taxon>
        <taxon>Pentapetalae</taxon>
        <taxon>rosids</taxon>
        <taxon>fabids</taxon>
        <taxon>Cucurbitales</taxon>
        <taxon>Cucurbitaceae</taxon>
        <taxon>Cucurbiteae</taxon>
        <taxon>Cucurbita</taxon>
    </lineage>
</organism>
<name>A0AAV6MKK2_9ROSI</name>
<dbReference type="PANTHER" id="PTHR43149">
    <property type="entry name" value="ENOYL-COA HYDRATASE"/>
    <property type="match status" value="1"/>
</dbReference>
<dbReference type="FunFam" id="1.10.12.10:FF:000004">
    <property type="entry name" value="Delta3,5-delta2,4-dienoyl-CoA isomerase"/>
    <property type="match status" value="1"/>
</dbReference>
<evidence type="ECO:0000256" key="4">
    <source>
        <dbReference type="ARBA" id="ARBA00022832"/>
    </source>
</evidence>